<organism evidence="2 3">
    <name type="scientific">Aquincola agrisoli</name>
    <dbReference type="NCBI Taxonomy" id="3119538"/>
    <lineage>
        <taxon>Bacteria</taxon>
        <taxon>Pseudomonadati</taxon>
        <taxon>Pseudomonadota</taxon>
        <taxon>Betaproteobacteria</taxon>
        <taxon>Burkholderiales</taxon>
        <taxon>Sphaerotilaceae</taxon>
        <taxon>Aquincola</taxon>
    </lineage>
</organism>
<dbReference type="RefSeq" id="WP_378235183.1">
    <property type="nucleotide sequence ID" value="NZ_JAZIBG010000041.1"/>
</dbReference>
<name>A0AAW9QL75_9BURK</name>
<evidence type="ECO:0000259" key="1">
    <source>
        <dbReference type="Pfam" id="PF22977"/>
    </source>
</evidence>
<reference evidence="2 3" key="1">
    <citation type="submission" date="2024-02" db="EMBL/GenBank/DDBJ databases">
        <title>Genome sequence of Aquincola sp. MAHUQ-54.</title>
        <authorList>
            <person name="Huq M.A."/>
        </authorList>
    </citation>
    <scope>NUCLEOTIDE SEQUENCE [LARGE SCALE GENOMIC DNA]</scope>
    <source>
        <strain evidence="2 3">MAHUQ-54</strain>
    </source>
</reference>
<dbReference type="EMBL" id="JAZIBG010000041">
    <property type="protein sequence ID" value="MEF7616364.1"/>
    <property type="molecule type" value="Genomic_DNA"/>
</dbReference>
<sequence>MLRDALPVAAEAWRVWLDTLVERELLRLRARFELSLDEWRGLYISDAQVDALLQPPGAAEADAARIDALTAQARAAWPALQEGGLAARLGARLALDEAELALLLLALAPDLDPRYEALYAYLNDDAAHRLPSLDLARRLLQGLFEDGLEADVAALASPAGTLVDGGLLELIEPAEPRSRWRRELRAAELVVQLAQGLPLADPRWQHEAAWTPAPLQPPRLGAEPLVHVAGEDAEDRRQALQAWAGERGLPVLRVPSAVAAAHGRSLLLAARLAGAALAIDDEDAAGPPGRVPLGALAGRGVPLAVLAAAGTP</sequence>
<keyword evidence="3" id="KW-1185">Reference proteome</keyword>
<evidence type="ECO:0000313" key="3">
    <source>
        <dbReference type="Proteomes" id="UP001336250"/>
    </source>
</evidence>
<comment type="caution">
    <text evidence="2">The sequence shown here is derived from an EMBL/GenBank/DDBJ whole genome shotgun (WGS) entry which is preliminary data.</text>
</comment>
<proteinExistence type="predicted"/>
<gene>
    <name evidence="2" type="ORF">V4F39_20785</name>
</gene>
<feature type="non-terminal residue" evidence="2">
    <location>
        <position position="312"/>
    </location>
</feature>
<dbReference type="InterPro" id="IPR054472">
    <property type="entry name" value="WHD"/>
</dbReference>
<feature type="domain" description="Winged helix" evidence="1">
    <location>
        <begin position="16"/>
        <end position="177"/>
    </location>
</feature>
<dbReference type="AlphaFoldDB" id="A0AAW9QL75"/>
<accession>A0AAW9QL75</accession>
<dbReference type="Pfam" id="PF22977">
    <property type="entry name" value="WHD"/>
    <property type="match status" value="1"/>
</dbReference>
<evidence type="ECO:0000313" key="2">
    <source>
        <dbReference type="EMBL" id="MEF7616364.1"/>
    </source>
</evidence>
<dbReference type="Proteomes" id="UP001336250">
    <property type="component" value="Unassembled WGS sequence"/>
</dbReference>
<protein>
    <recommendedName>
        <fullName evidence="1">Winged helix domain-containing protein</fullName>
    </recommendedName>
</protein>